<dbReference type="InterPro" id="IPR013780">
    <property type="entry name" value="Glyco_hydro_b"/>
</dbReference>
<dbReference type="PANTHER" id="PTHR43863:SF2">
    <property type="entry name" value="MALTASE-GLUCOAMYLASE"/>
    <property type="match status" value="1"/>
</dbReference>
<evidence type="ECO:0000313" key="8">
    <source>
        <dbReference type="EMBL" id="SHE45213.1"/>
    </source>
</evidence>
<keyword evidence="3" id="KW-0732">Signal</keyword>
<dbReference type="SUPFAM" id="SSF74650">
    <property type="entry name" value="Galactose mutarotase-like"/>
    <property type="match status" value="1"/>
</dbReference>
<evidence type="ECO:0000259" key="5">
    <source>
        <dbReference type="Pfam" id="PF13802"/>
    </source>
</evidence>
<protein>
    <submittedName>
        <fullName evidence="8">Alpha-D-xyloside xylohydrolase</fullName>
    </submittedName>
</protein>
<dbReference type="STRING" id="1302685.SAMN05444408_101442"/>
<dbReference type="Pfam" id="PF21365">
    <property type="entry name" value="Glyco_hydro_31_3rd"/>
    <property type="match status" value="2"/>
</dbReference>
<keyword evidence="2" id="KW-0326">Glycosidase</keyword>
<dbReference type="PANTHER" id="PTHR43863">
    <property type="entry name" value="HYDROLASE, PUTATIVE (AFU_ORTHOLOGUE AFUA_1G03140)-RELATED"/>
    <property type="match status" value="1"/>
</dbReference>
<comment type="similarity">
    <text evidence="1 2">Belongs to the glycosyl hydrolase 31 family.</text>
</comment>
<keyword evidence="9" id="KW-1185">Reference proteome</keyword>
<dbReference type="CDD" id="cd06591">
    <property type="entry name" value="GH31_xylosidase_XylS"/>
    <property type="match status" value="1"/>
</dbReference>
<dbReference type="GO" id="GO:0030246">
    <property type="term" value="F:carbohydrate binding"/>
    <property type="evidence" value="ECO:0007669"/>
    <property type="project" value="InterPro"/>
</dbReference>
<dbReference type="Pfam" id="PF17137">
    <property type="entry name" value="DUF5110"/>
    <property type="match status" value="1"/>
</dbReference>
<dbReference type="InterPro" id="IPR033403">
    <property type="entry name" value="DUF5110"/>
</dbReference>
<sequence>MNFNTIRNKAFIVAIIILSGNSNAQSYKKTDSGINITLGNATVEVKWYDENTVRIMKYPSGKELIKNSFSVVQKEQKTKFSVSEDKNSIFIKTKDLQLSINNTTGEITYRLPTGKELLKESGSEFKPFNDAGNQTLSVSQSFRLEKNEPIYGLGILQNGKMSQRNTNIKMIQNNTWDFVPFFQSVKGYGIFWDNPSPTQFTDTPEKTSFSSEVGEGIDYYFIYGKNADGVIAGMRNLTGNVPMLPLWTYGYWQSKERYKSQEELIEVVKKYRNLKVPLDGIIQDWQYWGNNYQWNAMDFISLDFPDAKKMIQDIHDMNAHLSVSIWSSFGPMTNQYREMENKGMLFNFKTWPESGRDVWPPDMNYPSGVRVYDAYNPEARDIYWKFLNKGLFSLGIDSWWMDSTEPDHLSQKPEDLDTKTYLGSFRKVRNAYPLMTVGGVYDHQRETTNDKRVFILTRSAFAGQQRYGANTWSGDVNSSWETLRNQVPAGLNFSLTGNPNFNSDIGGFFAGVYKRNGGPQNKMFQELYVRWLQYGTFTPMMRSHGTDVPREIYQFGQKGDPVYDAIEKFIRLRYSMLPYVYSVSWDVSKNKSSFIRALSMDFPSDTKTWNINNEYLFGKSFLVAPILNAQYTPEKIVKTDENEGWNKTENNKKENSLSDIDFTQDKTVKVYLPAGADWFDFWTNKKYKGNQEIQKTVSLQTIPLYIKAGSIIPFGPDVQYATEKKWDNLIIKVYPGTDSDFVLYEDEFDNYNYEKGTYTEIPFHWNEKSKTLTIDSRKGKYPGMIDKRNFNLILPDGQQKTISYSGKNISVKFK</sequence>
<dbReference type="CDD" id="cd14752">
    <property type="entry name" value="GH31_N"/>
    <property type="match status" value="1"/>
</dbReference>
<dbReference type="Gene3D" id="3.20.20.80">
    <property type="entry name" value="Glycosidases"/>
    <property type="match status" value="1"/>
</dbReference>
<proteinExistence type="inferred from homology"/>
<dbReference type="Proteomes" id="UP000184236">
    <property type="component" value="Unassembled WGS sequence"/>
</dbReference>
<dbReference type="InterPro" id="IPR051816">
    <property type="entry name" value="Glycosyl_Hydrolase_31"/>
</dbReference>
<dbReference type="Gene3D" id="2.60.40.1760">
    <property type="entry name" value="glycosyl hydrolase (family 31)"/>
    <property type="match status" value="1"/>
</dbReference>
<dbReference type="AlphaFoldDB" id="A0A1M4TL42"/>
<dbReference type="Gene3D" id="2.60.40.1180">
    <property type="entry name" value="Golgi alpha-mannosidase II"/>
    <property type="match status" value="2"/>
</dbReference>
<reference evidence="9" key="1">
    <citation type="submission" date="2016-11" db="EMBL/GenBank/DDBJ databases">
        <authorList>
            <person name="Varghese N."/>
            <person name="Submissions S."/>
        </authorList>
    </citation>
    <scope>NUCLEOTIDE SEQUENCE [LARGE SCALE GENOMIC DNA]</scope>
    <source>
        <strain evidence="9">DSM 26898</strain>
    </source>
</reference>
<dbReference type="OrthoDB" id="176168at2"/>
<evidence type="ECO:0000256" key="1">
    <source>
        <dbReference type="ARBA" id="ARBA00007806"/>
    </source>
</evidence>
<dbReference type="GO" id="GO:0004553">
    <property type="term" value="F:hydrolase activity, hydrolyzing O-glycosyl compounds"/>
    <property type="evidence" value="ECO:0007669"/>
    <property type="project" value="InterPro"/>
</dbReference>
<dbReference type="InterPro" id="IPR000322">
    <property type="entry name" value="Glyco_hydro_31_TIM"/>
</dbReference>
<name>A0A1M4TL42_9FLAO</name>
<dbReference type="InterPro" id="IPR017853">
    <property type="entry name" value="GH"/>
</dbReference>
<dbReference type="InterPro" id="IPR011013">
    <property type="entry name" value="Gal_mutarotase_sf_dom"/>
</dbReference>
<evidence type="ECO:0000313" key="9">
    <source>
        <dbReference type="Proteomes" id="UP000184236"/>
    </source>
</evidence>
<dbReference type="SUPFAM" id="SSF51445">
    <property type="entry name" value="(Trans)glycosidases"/>
    <property type="match status" value="1"/>
</dbReference>
<evidence type="ECO:0000259" key="4">
    <source>
        <dbReference type="Pfam" id="PF01055"/>
    </source>
</evidence>
<evidence type="ECO:0000256" key="3">
    <source>
        <dbReference type="SAM" id="SignalP"/>
    </source>
</evidence>
<feature type="signal peptide" evidence="3">
    <location>
        <begin position="1"/>
        <end position="24"/>
    </location>
</feature>
<dbReference type="RefSeq" id="WP_083573132.1">
    <property type="nucleotide sequence ID" value="NZ_FQVO01000001.1"/>
</dbReference>
<feature type="chain" id="PRO_5012115415" evidence="3">
    <location>
        <begin position="25"/>
        <end position="814"/>
    </location>
</feature>
<organism evidence="8 9">
    <name type="scientific">Chryseobacterium takakiae</name>
    <dbReference type="NCBI Taxonomy" id="1302685"/>
    <lineage>
        <taxon>Bacteria</taxon>
        <taxon>Pseudomonadati</taxon>
        <taxon>Bacteroidota</taxon>
        <taxon>Flavobacteriia</taxon>
        <taxon>Flavobacteriales</taxon>
        <taxon>Weeksellaceae</taxon>
        <taxon>Chryseobacterium group</taxon>
        <taxon>Chryseobacterium</taxon>
    </lineage>
</organism>
<evidence type="ECO:0000256" key="2">
    <source>
        <dbReference type="RuleBase" id="RU361185"/>
    </source>
</evidence>
<dbReference type="SUPFAM" id="SSF51011">
    <property type="entry name" value="Glycosyl hydrolase domain"/>
    <property type="match status" value="1"/>
</dbReference>
<dbReference type="GO" id="GO:0005975">
    <property type="term" value="P:carbohydrate metabolic process"/>
    <property type="evidence" value="ECO:0007669"/>
    <property type="project" value="InterPro"/>
</dbReference>
<evidence type="ECO:0000259" key="6">
    <source>
        <dbReference type="Pfam" id="PF17137"/>
    </source>
</evidence>
<feature type="domain" description="Glycosyl hydrolase family 31 C-terminal" evidence="7">
    <location>
        <begin position="665"/>
        <end position="712"/>
    </location>
</feature>
<evidence type="ECO:0000259" key="7">
    <source>
        <dbReference type="Pfam" id="PF21365"/>
    </source>
</evidence>
<accession>A0A1M4TL42</accession>
<gene>
    <name evidence="8" type="ORF">SAMN05444408_101442</name>
</gene>
<dbReference type="InterPro" id="IPR048395">
    <property type="entry name" value="Glyco_hydro_31_C"/>
</dbReference>
<dbReference type="Pfam" id="PF01055">
    <property type="entry name" value="Glyco_hydro_31_2nd"/>
    <property type="match status" value="1"/>
</dbReference>
<feature type="domain" description="Glycosyl hydrolase family 31 C-terminal" evidence="7">
    <location>
        <begin position="593"/>
        <end position="636"/>
    </location>
</feature>
<dbReference type="Pfam" id="PF13802">
    <property type="entry name" value="Gal_mutarotas_2"/>
    <property type="match status" value="1"/>
</dbReference>
<keyword evidence="2 8" id="KW-0378">Hydrolase</keyword>
<dbReference type="EMBL" id="FQVO01000001">
    <property type="protein sequence ID" value="SHE45213.1"/>
    <property type="molecule type" value="Genomic_DNA"/>
</dbReference>
<dbReference type="InterPro" id="IPR025887">
    <property type="entry name" value="Glyco_hydro_31_N_dom"/>
</dbReference>
<feature type="domain" description="DUF5110" evidence="6">
    <location>
        <begin position="728"/>
        <end position="794"/>
    </location>
</feature>
<feature type="domain" description="Glycoside hydrolase family 31 TIM barrel" evidence="4">
    <location>
        <begin position="242"/>
        <end position="582"/>
    </location>
</feature>
<feature type="domain" description="Glycoside hydrolase family 31 N-terminal" evidence="5">
    <location>
        <begin position="43"/>
        <end position="200"/>
    </location>
</feature>